<protein>
    <recommendedName>
        <fullName evidence="3">Transposase</fullName>
    </recommendedName>
</protein>
<keyword evidence="2" id="KW-1185">Reference proteome</keyword>
<comment type="caution">
    <text evidence="1">The sequence shown here is derived from an EMBL/GenBank/DDBJ whole genome shotgun (WGS) entry which is preliminary data.</text>
</comment>
<reference evidence="1 2" key="1">
    <citation type="submission" date="2016-11" db="EMBL/GenBank/DDBJ databases">
        <authorList>
            <person name="Varghese N."/>
            <person name="Submissions S."/>
        </authorList>
    </citation>
    <scope>NUCLEOTIDE SEQUENCE [LARGE SCALE GENOMIC DNA]</scope>
    <source>
        <strain evidence="1 2">PA</strain>
    </source>
</reference>
<evidence type="ECO:0000313" key="2">
    <source>
        <dbReference type="Proteomes" id="UP000184390"/>
    </source>
</evidence>
<gene>
    <name evidence="1" type="ORF">SAMN05216246_1218</name>
</gene>
<sequence length="33" mass="4110">MTRDSKEYQDSHKRIYTRKRTIYSYCESVETAY</sequence>
<evidence type="ECO:0008006" key="3">
    <source>
        <dbReference type="Google" id="ProtNLM"/>
    </source>
</evidence>
<dbReference type="Proteomes" id="UP000184390">
    <property type="component" value="Unassembled WGS sequence"/>
</dbReference>
<name>A0ABY1IKH2_9ACTO</name>
<accession>A0ABY1IKH2</accession>
<proteinExistence type="predicted"/>
<evidence type="ECO:0000313" key="1">
    <source>
        <dbReference type="EMBL" id="SHJ30527.1"/>
    </source>
</evidence>
<dbReference type="EMBL" id="FQYL01000021">
    <property type="protein sequence ID" value="SHJ30527.1"/>
    <property type="molecule type" value="Genomic_DNA"/>
</dbReference>
<organism evidence="1 2">
    <name type="scientific">Actinomyces denticolens</name>
    <dbReference type="NCBI Taxonomy" id="52767"/>
    <lineage>
        <taxon>Bacteria</taxon>
        <taxon>Bacillati</taxon>
        <taxon>Actinomycetota</taxon>
        <taxon>Actinomycetes</taxon>
        <taxon>Actinomycetales</taxon>
        <taxon>Actinomycetaceae</taxon>
        <taxon>Actinomyces</taxon>
    </lineage>
</organism>